<name>A0A5K1JT28_9APHY</name>
<evidence type="ECO:0000256" key="1">
    <source>
        <dbReference type="SAM" id="MobiDB-lite"/>
    </source>
</evidence>
<gene>
    <name evidence="2" type="primary">I1RPD3</name>
</gene>
<organism evidence="2">
    <name type="scientific">Ganoderma boninense</name>
    <dbReference type="NCBI Taxonomy" id="34458"/>
    <lineage>
        <taxon>Eukaryota</taxon>
        <taxon>Fungi</taxon>
        <taxon>Dikarya</taxon>
        <taxon>Basidiomycota</taxon>
        <taxon>Agaricomycotina</taxon>
        <taxon>Agaricomycetes</taxon>
        <taxon>Polyporales</taxon>
        <taxon>Polyporaceae</taxon>
        <taxon>Ganoderma</taxon>
    </lineage>
</organism>
<dbReference type="EMBL" id="LR724471">
    <property type="protein sequence ID" value="VWO95061.1"/>
    <property type="molecule type" value="Genomic_DNA"/>
</dbReference>
<dbReference type="AlphaFoldDB" id="A0A5K1JT28"/>
<keyword evidence="2" id="KW-0378">Hydrolase</keyword>
<reference evidence="2" key="1">
    <citation type="submission" date="2019-10" db="EMBL/GenBank/DDBJ databases">
        <authorList>
            <person name="Nor Muhammad N."/>
        </authorList>
    </citation>
    <scope>NUCLEOTIDE SEQUENCE</scope>
</reference>
<feature type="region of interest" description="Disordered" evidence="1">
    <location>
        <begin position="1"/>
        <end position="115"/>
    </location>
</feature>
<protein>
    <submittedName>
        <fullName evidence="2">Phosphoinositide phospholipase C (EC)</fullName>
        <ecNumber evidence="2">3.1.4.11</ecNumber>
    </submittedName>
</protein>
<dbReference type="GO" id="GO:0004435">
    <property type="term" value="F:phosphatidylinositol-4,5-bisphosphate phospholipase C activity"/>
    <property type="evidence" value="ECO:0007669"/>
    <property type="project" value="UniProtKB-EC"/>
</dbReference>
<evidence type="ECO:0000313" key="2">
    <source>
        <dbReference type="EMBL" id="VWO95061.1"/>
    </source>
</evidence>
<feature type="compositionally biased region" description="Polar residues" evidence="1">
    <location>
        <begin position="68"/>
        <end position="82"/>
    </location>
</feature>
<dbReference type="EC" id="3.1.4.11" evidence="2"/>
<accession>A0A5K1JT28</accession>
<proteinExistence type="predicted"/>
<sequence length="261" mass="29692">MPSITPRKTRSRKLPAKPDQPPNRGRAGPSPTGTMRNDTMSEGKNNRKRSSNNDEETCPTPPRKKRATNASPPTAGPSTVSTRDVLRRSTRKASHPSRKEANEPAEPDSGVIVVDDDGYPYVAYDDAPHLHPPPRRGKQKESDLPAGFRGKIKGCSIKPCWTPTQQRRCRILQTDEAVQEIGWKKVRKWMQAVRCGLCGETQVLRDLTKGCFNLEHWWRHLRVRHGIKRDEEFEEKGEEKYKALPMKDHVCTSKNTIRRTL</sequence>